<feature type="compositionally biased region" description="Polar residues" evidence="1">
    <location>
        <begin position="237"/>
        <end position="251"/>
    </location>
</feature>
<evidence type="ECO:0000313" key="2">
    <source>
        <dbReference type="EMBL" id="TVU27315.1"/>
    </source>
</evidence>
<sequence>MTLAAWVMGWSEFEHADRPARPLDHRSPSFAPCERKREAERREKLHNLTAQPRTRRPQSPIPTQCSGIVSVPDSAGLVSRSSLRLLSAAEQCISWAPDLASPQRKVLVQCPQYLRFGSTRYPSMSGSQIDSSNHVLLEDLHTEPDVQCLVCTRSFTLDPEVNDSFEALAICRECKMTVLNENNRDGAASIRRERRRRRPRSRATSLESVEAAFSQRLSHLINLAGQGHEADVDSPPVSRQQASFTSTPNRSQRGHASDDESDGLNYVDSVFGETESNFSFGDYGGESDASLDQHG</sequence>
<feature type="non-terminal residue" evidence="2">
    <location>
        <position position="295"/>
    </location>
</feature>
<gene>
    <name evidence="2" type="ORF">EJB05_29917</name>
</gene>
<organism evidence="2 3">
    <name type="scientific">Eragrostis curvula</name>
    <name type="common">weeping love grass</name>
    <dbReference type="NCBI Taxonomy" id="38414"/>
    <lineage>
        <taxon>Eukaryota</taxon>
        <taxon>Viridiplantae</taxon>
        <taxon>Streptophyta</taxon>
        <taxon>Embryophyta</taxon>
        <taxon>Tracheophyta</taxon>
        <taxon>Spermatophyta</taxon>
        <taxon>Magnoliopsida</taxon>
        <taxon>Liliopsida</taxon>
        <taxon>Poales</taxon>
        <taxon>Poaceae</taxon>
        <taxon>PACMAD clade</taxon>
        <taxon>Chloridoideae</taxon>
        <taxon>Eragrostideae</taxon>
        <taxon>Eragrostidinae</taxon>
        <taxon>Eragrostis</taxon>
    </lineage>
</organism>
<feature type="region of interest" description="Disordered" evidence="1">
    <location>
        <begin position="18"/>
        <end position="64"/>
    </location>
</feature>
<dbReference type="Proteomes" id="UP000324897">
    <property type="component" value="Chromosome 2"/>
</dbReference>
<name>A0A5J9UUT2_9POAL</name>
<dbReference type="EMBL" id="RWGY01000013">
    <property type="protein sequence ID" value="TVU27315.1"/>
    <property type="molecule type" value="Genomic_DNA"/>
</dbReference>
<feature type="region of interest" description="Disordered" evidence="1">
    <location>
        <begin position="226"/>
        <end position="268"/>
    </location>
</feature>
<dbReference type="Gramene" id="TVU27315">
    <property type="protein sequence ID" value="TVU27315"/>
    <property type="gene ID" value="EJB05_29917"/>
</dbReference>
<keyword evidence="3" id="KW-1185">Reference proteome</keyword>
<feature type="compositionally biased region" description="Basic and acidic residues" evidence="1">
    <location>
        <begin position="18"/>
        <end position="46"/>
    </location>
</feature>
<dbReference type="OrthoDB" id="21204at2759"/>
<evidence type="ECO:0000256" key="1">
    <source>
        <dbReference type="SAM" id="MobiDB-lite"/>
    </source>
</evidence>
<protein>
    <submittedName>
        <fullName evidence="2">Uncharacterized protein</fullName>
    </submittedName>
</protein>
<proteinExistence type="predicted"/>
<feature type="compositionally biased region" description="Basic residues" evidence="1">
    <location>
        <begin position="192"/>
        <end position="201"/>
    </location>
</feature>
<feature type="non-terminal residue" evidence="2">
    <location>
        <position position="1"/>
    </location>
</feature>
<evidence type="ECO:0000313" key="3">
    <source>
        <dbReference type="Proteomes" id="UP000324897"/>
    </source>
</evidence>
<reference evidence="2 3" key="1">
    <citation type="journal article" date="2019" name="Sci. Rep.">
        <title>A high-quality genome of Eragrostis curvula grass provides insights into Poaceae evolution and supports new strategies to enhance forage quality.</title>
        <authorList>
            <person name="Carballo J."/>
            <person name="Santos B.A.C.M."/>
            <person name="Zappacosta D."/>
            <person name="Garbus I."/>
            <person name="Selva J.P."/>
            <person name="Gallo C.A."/>
            <person name="Diaz A."/>
            <person name="Albertini E."/>
            <person name="Caccamo M."/>
            <person name="Echenique V."/>
        </authorList>
    </citation>
    <scope>NUCLEOTIDE SEQUENCE [LARGE SCALE GENOMIC DNA]</scope>
    <source>
        <strain evidence="3">cv. Victoria</strain>
        <tissue evidence="2">Leaf</tissue>
    </source>
</reference>
<accession>A0A5J9UUT2</accession>
<dbReference type="AlphaFoldDB" id="A0A5J9UUT2"/>
<feature type="region of interest" description="Disordered" evidence="1">
    <location>
        <begin position="186"/>
        <end position="207"/>
    </location>
</feature>
<comment type="caution">
    <text evidence="2">The sequence shown here is derived from an EMBL/GenBank/DDBJ whole genome shotgun (WGS) entry which is preliminary data.</text>
</comment>